<dbReference type="Pfam" id="PF14490">
    <property type="entry name" value="HHH_RecD2"/>
    <property type="match status" value="1"/>
</dbReference>
<keyword evidence="6" id="KW-1185">Reference proteome</keyword>
<dbReference type="Pfam" id="PF13604">
    <property type="entry name" value="AAA_30"/>
    <property type="match status" value="1"/>
</dbReference>
<dbReference type="Pfam" id="PF13538">
    <property type="entry name" value="UvrD_C_2"/>
    <property type="match status" value="1"/>
</dbReference>
<dbReference type="Gene3D" id="2.30.30.940">
    <property type="match status" value="1"/>
</dbReference>
<dbReference type="AlphaFoldDB" id="A0A512C0X0"/>
<dbReference type="Pfam" id="PF23139">
    <property type="entry name" value="OB_YrrC"/>
    <property type="match status" value="1"/>
</dbReference>
<dbReference type="Pfam" id="PF18335">
    <property type="entry name" value="SH3_13"/>
    <property type="match status" value="1"/>
</dbReference>
<dbReference type="CDD" id="cd18809">
    <property type="entry name" value="SF1_C_RecD"/>
    <property type="match status" value="1"/>
</dbReference>
<organism evidence="5 6">
    <name type="scientific">Microvirga aerophila</name>
    <dbReference type="NCBI Taxonomy" id="670291"/>
    <lineage>
        <taxon>Bacteria</taxon>
        <taxon>Pseudomonadati</taxon>
        <taxon>Pseudomonadota</taxon>
        <taxon>Alphaproteobacteria</taxon>
        <taxon>Hyphomicrobiales</taxon>
        <taxon>Methylobacteriaceae</taxon>
        <taxon>Microvirga</taxon>
    </lineage>
</organism>
<comment type="function">
    <text evidence="3">DNA-dependent ATPase and ATP-dependent 5'-3' DNA helicase. Has no activity on blunt DNA or DNA with 3'-overhangs, requires at least 10 bases of 5'-ssDNA for helicase activity.</text>
</comment>
<evidence type="ECO:0000256" key="1">
    <source>
        <dbReference type="ARBA" id="ARBA00022741"/>
    </source>
</evidence>
<evidence type="ECO:0000313" key="5">
    <source>
        <dbReference type="EMBL" id="GEO17862.1"/>
    </source>
</evidence>
<evidence type="ECO:0000256" key="3">
    <source>
        <dbReference type="HAMAP-Rule" id="MF_01488"/>
    </source>
</evidence>
<dbReference type="InterPro" id="IPR027785">
    <property type="entry name" value="UvrD-like_helicase_C"/>
</dbReference>
<dbReference type="Proteomes" id="UP000321085">
    <property type="component" value="Unassembled WGS sequence"/>
</dbReference>
<dbReference type="GO" id="GO:0009338">
    <property type="term" value="C:exodeoxyribonuclease V complex"/>
    <property type="evidence" value="ECO:0007669"/>
    <property type="project" value="TreeGrafter"/>
</dbReference>
<gene>
    <name evidence="5" type="primary">recD2_1</name>
    <name evidence="3" type="synonym">recD2</name>
    <name evidence="5" type="ORF">MAE02_55580</name>
</gene>
<dbReference type="InterPro" id="IPR055446">
    <property type="entry name" value="RecD2_N_OB"/>
</dbReference>
<reference evidence="5 6" key="1">
    <citation type="submission" date="2019-07" db="EMBL/GenBank/DDBJ databases">
        <title>Whole genome shotgun sequence of Microvirga aerophila NBRC 106136.</title>
        <authorList>
            <person name="Hosoyama A."/>
            <person name="Uohara A."/>
            <person name="Ohji S."/>
            <person name="Ichikawa N."/>
        </authorList>
    </citation>
    <scope>NUCLEOTIDE SEQUENCE [LARGE SCALE GENOMIC DNA]</scope>
    <source>
        <strain evidence="5 6">NBRC 106136</strain>
    </source>
</reference>
<dbReference type="PANTHER" id="PTHR43788">
    <property type="entry name" value="DNA2/NAM7 HELICASE FAMILY MEMBER"/>
    <property type="match status" value="1"/>
</dbReference>
<proteinExistence type="inferred from homology"/>
<comment type="caution">
    <text evidence="5">The sequence shown here is derived from an EMBL/GenBank/DDBJ whole genome shotgun (WGS) entry which is preliminary data.</text>
</comment>
<feature type="domain" description="AAA+ ATPase" evidence="4">
    <location>
        <begin position="352"/>
        <end position="531"/>
    </location>
</feature>
<dbReference type="InterPro" id="IPR003593">
    <property type="entry name" value="AAA+_ATPase"/>
</dbReference>
<dbReference type="EMBL" id="BJYU01000131">
    <property type="protein sequence ID" value="GEO17862.1"/>
    <property type="molecule type" value="Genomic_DNA"/>
</dbReference>
<protein>
    <recommendedName>
        <fullName evidence="3">ATP-dependent RecD2 DNA helicase</fullName>
        <ecNumber evidence="3">5.6.2.3</ecNumber>
    </recommendedName>
    <alternativeName>
        <fullName evidence="3">DNA 5'-3' helicase subunit RecD2</fullName>
    </alternativeName>
</protein>
<dbReference type="HAMAP" id="MF_01488">
    <property type="entry name" value="RecD2"/>
    <property type="match status" value="1"/>
</dbReference>
<accession>A0A512C0X0</accession>
<keyword evidence="3 5" id="KW-0347">Helicase</keyword>
<keyword evidence="3" id="KW-0378">Hydrolase</keyword>
<feature type="binding site" evidence="3">
    <location>
        <begin position="363"/>
        <end position="367"/>
    </location>
    <ligand>
        <name>ATP</name>
        <dbReference type="ChEBI" id="CHEBI:30616"/>
    </ligand>
</feature>
<dbReference type="GO" id="GO:0003677">
    <property type="term" value="F:DNA binding"/>
    <property type="evidence" value="ECO:0007669"/>
    <property type="project" value="UniProtKB-UniRule"/>
</dbReference>
<evidence type="ECO:0000313" key="6">
    <source>
        <dbReference type="Proteomes" id="UP000321085"/>
    </source>
</evidence>
<dbReference type="SUPFAM" id="SSF52540">
    <property type="entry name" value="P-loop containing nucleoside triphosphate hydrolases"/>
    <property type="match status" value="2"/>
</dbReference>
<dbReference type="GO" id="GO:0043139">
    <property type="term" value="F:5'-3' DNA helicase activity"/>
    <property type="evidence" value="ECO:0007669"/>
    <property type="project" value="UniProtKB-UniRule"/>
</dbReference>
<comment type="catalytic activity">
    <reaction evidence="3">
        <text>ATP + H2O = ADP + phosphate + H(+)</text>
        <dbReference type="Rhea" id="RHEA:13065"/>
        <dbReference type="ChEBI" id="CHEBI:15377"/>
        <dbReference type="ChEBI" id="CHEBI:15378"/>
        <dbReference type="ChEBI" id="CHEBI:30616"/>
        <dbReference type="ChEBI" id="CHEBI:43474"/>
        <dbReference type="ChEBI" id="CHEBI:456216"/>
        <dbReference type="EC" id="5.6.2.3"/>
    </reaction>
</comment>
<keyword evidence="2 3" id="KW-0067">ATP-binding</keyword>
<name>A0A512C0X0_9HYPH</name>
<dbReference type="EC" id="5.6.2.3" evidence="3"/>
<dbReference type="PANTHER" id="PTHR43788:SF6">
    <property type="entry name" value="DNA HELICASE B"/>
    <property type="match status" value="1"/>
</dbReference>
<dbReference type="RefSeq" id="WP_114184666.1">
    <property type="nucleotide sequence ID" value="NZ_BJYU01000131.1"/>
</dbReference>
<dbReference type="InterPro" id="IPR041451">
    <property type="entry name" value="RecD2_SH13"/>
</dbReference>
<keyword evidence="3" id="KW-0413">Isomerase</keyword>
<dbReference type="InterPro" id="IPR050534">
    <property type="entry name" value="Coronavir_polyprotein_1ab"/>
</dbReference>
<keyword evidence="1 3" id="KW-0547">Nucleotide-binding</keyword>
<sequence>MQNSSATAAAYDQGSLTLSEHLVGSVERVTFHNDDTGFCVLKVRARGHRRPITVVGHAPSVALGGVVEASGNWLNDRNHGVQFRASSLATSAPTSAEDLQKYLGSGLLRGVGPSCAQRLIASFGTRILDVIERRPHDLTRVHGIGMAKAQSIAEAWAEHRALRDIASFLREHEIGGFLLMRIYRVYGADAIETISGNPYRLALDIPGFEFAAADQIAMRLAIDSKAFVRLQAGLTSVLADAVKEGHSGLPADEVVRQASALLEVPEAGLQPVLETQCKAGRLIADNLDARQCVFLKSLYGAELFIAQRLKDLARGPHPWSNLNVEEVITRIEASARFAYSPSQREAFMAAGREKVLVVTGGPGVGKTTLIRGLTHLSEEQGLKVALCAPTGRAAKRLSESTGFPAKTIHRLLEASEGGFRRNAQAPLDCDLLVVDEASMLDIRLTAALMRALPDEASLLLVGDVDQLPSIGPGQVLADIIGSRAIPVVHLKEVFRQEQESRIIAAAHAINRGAMPELEARSDSDFFFVEADNPADATAKITTLVRDRIPRKFDLDPVRDIQVLCPMNRGRLGTHMLNAELQQIFNPPGPDSIHRAGWIFGPGDKVMQVRNDYDRDVYNGEVGIVREVRRGDRELSVAFDDRLVVYSFKELDELVLAYAMTIHKAQGSEYSAVVIPVALHQAPMLRRKLLYTGVTRGSRLVILVGSRAALAQAVAAEEEPRWSRLRTWLQS</sequence>
<evidence type="ECO:0000256" key="2">
    <source>
        <dbReference type="ARBA" id="ARBA00022840"/>
    </source>
</evidence>
<dbReference type="Gene3D" id="1.10.150.20">
    <property type="entry name" value="5' to 3' exonuclease, C-terminal subdomain"/>
    <property type="match status" value="1"/>
</dbReference>
<comment type="similarity">
    <text evidence="3">Belongs to the RecD family. RecD2 subfamily.</text>
</comment>
<dbReference type="InterPro" id="IPR027417">
    <property type="entry name" value="P-loop_NTPase"/>
</dbReference>
<dbReference type="GO" id="GO:0016887">
    <property type="term" value="F:ATP hydrolysis activity"/>
    <property type="evidence" value="ECO:0007669"/>
    <property type="project" value="RHEA"/>
</dbReference>
<keyword evidence="3" id="KW-0238">DNA-binding</keyword>
<dbReference type="GO" id="GO:0005524">
    <property type="term" value="F:ATP binding"/>
    <property type="evidence" value="ECO:0007669"/>
    <property type="project" value="UniProtKB-UniRule"/>
</dbReference>
<dbReference type="Gene3D" id="1.10.10.2220">
    <property type="match status" value="1"/>
</dbReference>
<dbReference type="SUPFAM" id="SSF47781">
    <property type="entry name" value="RuvA domain 2-like"/>
    <property type="match status" value="1"/>
</dbReference>
<dbReference type="InterPro" id="IPR029493">
    <property type="entry name" value="RecD2-like_HHH"/>
</dbReference>
<evidence type="ECO:0000259" key="4">
    <source>
        <dbReference type="SMART" id="SM00382"/>
    </source>
</evidence>
<dbReference type="NCBIfam" id="TIGR01448">
    <property type="entry name" value="recD_rel"/>
    <property type="match status" value="1"/>
</dbReference>
<dbReference type="Pfam" id="PF14520">
    <property type="entry name" value="HHH_5"/>
    <property type="match status" value="1"/>
</dbReference>
<dbReference type="SMART" id="SM00382">
    <property type="entry name" value="AAA"/>
    <property type="match status" value="1"/>
</dbReference>
<dbReference type="GO" id="GO:0017116">
    <property type="term" value="F:single-stranded DNA helicase activity"/>
    <property type="evidence" value="ECO:0007669"/>
    <property type="project" value="TreeGrafter"/>
</dbReference>
<dbReference type="InterPro" id="IPR006345">
    <property type="entry name" value="RecD2"/>
</dbReference>
<dbReference type="CDD" id="cd17933">
    <property type="entry name" value="DEXSc_RecD-like"/>
    <property type="match status" value="1"/>
</dbReference>
<dbReference type="InterPro" id="IPR010994">
    <property type="entry name" value="RuvA_2-like"/>
</dbReference>
<dbReference type="GO" id="GO:0006310">
    <property type="term" value="P:DNA recombination"/>
    <property type="evidence" value="ECO:0007669"/>
    <property type="project" value="InterPro"/>
</dbReference>
<dbReference type="OrthoDB" id="1826980at2"/>
<dbReference type="Gene3D" id="3.40.50.300">
    <property type="entry name" value="P-loop containing nucleotide triphosphate hydrolases"/>
    <property type="match status" value="2"/>
</dbReference>